<evidence type="ECO:0000256" key="8">
    <source>
        <dbReference type="ARBA" id="ARBA00023136"/>
    </source>
</evidence>
<feature type="compositionally biased region" description="Basic and acidic residues" evidence="10">
    <location>
        <begin position="1"/>
        <end position="15"/>
    </location>
</feature>
<evidence type="ECO:0000313" key="11">
    <source>
        <dbReference type="Proteomes" id="UP001318040"/>
    </source>
</evidence>
<feature type="transmembrane region" description="Helical" evidence="9">
    <location>
        <begin position="234"/>
        <end position="255"/>
    </location>
</feature>
<dbReference type="RefSeq" id="XP_032820011.1">
    <property type="nucleotide sequence ID" value="XM_032964120.1"/>
</dbReference>
<evidence type="ECO:0000256" key="10">
    <source>
        <dbReference type="SAM" id="MobiDB-lite"/>
    </source>
</evidence>
<protein>
    <recommendedName>
        <fullName evidence="9">Protein YIF1</fullName>
    </recommendedName>
</protein>
<keyword evidence="2 9" id="KW-0813">Transport</keyword>
<feature type="transmembrane region" description="Helical" evidence="9">
    <location>
        <begin position="208"/>
        <end position="228"/>
    </location>
</feature>
<evidence type="ECO:0000256" key="5">
    <source>
        <dbReference type="ARBA" id="ARBA00022927"/>
    </source>
</evidence>
<evidence type="ECO:0000256" key="7">
    <source>
        <dbReference type="ARBA" id="ARBA00023034"/>
    </source>
</evidence>
<evidence type="ECO:0000256" key="4">
    <source>
        <dbReference type="ARBA" id="ARBA00022824"/>
    </source>
</evidence>
<keyword evidence="8 9" id="KW-0472">Membrane</keyword>
<evidence type="ECO:0000256" key="2">
    <source>
        <dbReference type="ARBA" id="ARBA00022448"/>
    </source>
</evidence>
<evidence type="ECO:0000256" key="6">
    <source>
        <dbReference type="ARBA" id="ARBA00022989"/>
    </source>
</evidence>
<feature type="transmembrane region" description="Helical" evidence="9">
    <location>
        <begin position="275"/>
        <end position="294"/>
    </location>
</feature>
<dbReference type="GO" id="GO:0000139">
    <property type="term" value="C:Golgi membrane"/>
    <property type="evidence" value="ECO:0007669"/>
    <property type="project" value="UniProtKB-SubCell"/>
</dbReference>
<gene>
    <name evidence="12" type="primary">LOC116947879</name>
</gene>
<keyword evidence="3 9" id="KW-0812">Transmembrane</keyword>
<dbReference type="GO" id="GO:0006888">
    <property type="term" value="P:endoplasmic reticulum to Golgi vesicle-mediated transport"/>
    <property type="evidence" value="ECO:0007669"/>
    <property type="project" value="UniProtKB-UniRule"/>
</dbReference>
<evidence type="ECO:0000256" key="9">
    <source>
        <dbReference type="RuleBase" id="RU368073"/>
    </source>
</evidence>
<organism evidence="11 12">
    <name type="scientific">Petromyzon marinus</name>
    <name type="common">Sea lamprey</name>
    <dbReference type="NCBI Taxonomy" id="7757"/>
    <lineage>
        <taxon>Eukaryota</taxon>
        <taxon>Metazoa</taxon>
        <taxon>Chordata</taxon>
        <taxon>Craniata</taxon>
        <taxon>Vertebrata</taxon>
        <taxon>Cyclostomata</taxon>
        <taxon>Hyperoartia</taxon>
        <taxon>Petromyzontiformes</taxon>
        <taxon>Petromyzontidae</taxon>
        <taxon>Petromyzon</taxon>
    </lineage>
</organism>
<dbReference type="KEGG" id="pmrn:116947879"/>
<keyword evidence="5 9" id="KW-0653">Protein transport</keyword>
<evidence type="ECO:0000256" key="1">
    <source>
        <dbReference type="ARBA" id="ARBA00009727"/>
    </source>
</evidence>
<sequence length="300" mass="33894">MDNRSQPLTHDRLAADEYEDANSDADRGTTVPHVPADHEQLRKRRQDDAAGREEGQELWSDPLADMALKYGSNLAVRSREAMDRGISKYFPIDKLKCYFAVDTVYVQNKLKVLLCPYTHKNWDLRFQKGEPVAPKFDVNAPDLYIPTMAFLTYVLEAGLVYGTQDRFCPDVLWTRTNMALTWLLVEVLLITLGLYLAALRVPMDIPEIVAYAGYKYVGIVLSVLAGLLLGRCGYYVALLWNSCAFLLFMIQTMRLKILPDMDVAGRAQSVSAGRLRMYLTVAIAAMQPLLMLWLSSDLVL</sequence>
<evidence type="ECO:0000256" key="3">
    <source>
        <dbReference type="ARBA" id="ARBA00022692"/>
    </source>
</evidence>
<keyword evidence="7 9" id="KW-0333">Golgi apparatus</keyword>
<accession>A0AAJ7X3J9</accession>
<feature type="region of interest" description="Disordered" evidence="10">
    <location>
        <begin position="1"/>
        <end position="56"/>
    </location>
</feature>
<keyword evidence="6 9" id="KW-1133">Transmembrane helix</keyword>
<feature type="transmembrane region" description="Helical" evidence="9">
    <location>
        <begin position="182"/>
        <end position="201"/>
    </location>
</feature>
<evidence type="ECO:0000313" key="12">
    <source>
        <dbReference type="RefSeq" id="XP_032820011.1"/>
    </source>
</evidence>
<dbReference type="PANTHER" id="PTHR14083:SF0">
    <property type="entry name" value="YIP1D-INTERACTING FACTOR 1, ISOFORM C"/>
    <property type="match status" value="1"/>
</dbReference>
<dbReference type="GO" id="GO:0005793">
    <property type="term" value="C:endoplasmic reticulum-Golgi intermediate compartment"/>
    <property type="evidence" value="ECO:0007669"/>
    <property type="project" value="UniProtKB-UniRule"/>
</dbReference>
<comment type="similarity">
    <text evidence="1 9">Belongs to the YIF1 family.</text>
</comment>
<proteinExistence type="inferred from homology"/>
<dbReference type="InterPro" id="IPR005578">
    <property type="entry name" value="Yif1_fam"/>
</dbReference>
<dbReference type="Pfam" id="PF03878">
    <property type="entry name" value="YIF1"/>
    <property type="match status" value="1"/>
</dbReference>
<feature type="compositionally biased region" description="Basic and acidic residues" evidence="10">
    <location>
        <begin position="35"/>
        <end position="55"/>
    </location>
</feature>
<dbReference type="AlphaFoldDB" id="A0AAJ7X3J9"/>
<name>A0AAJ7X3J9_PETMA</name>
<reference evidence="12" key="1">
    <citation type="submission" date="2025-08" db="UniProtKB">
        <authorList>
            <consortium name="RefSeq"/>
        </authorList>
    </citation>
    <scope>IDENTIFICATION</scope>
    <source>
        <tissue evidence="12">Sperm</tissue>
    </source>
</reference>
<comment type="function">
    <text evidence="9">Has a role in transport between endoplasmic reticulum and Golgi.</text>
</comment>
<dbReference type="GO" id="GO:0030134">
    <property type="term" value="C:COPII-coated ER to Golgi transport vesicle"/>
    <property type="evidence" value="ECO:0007669"/>
    <property type="project" value="TreeGrafter"/>
</dbReference>
<dbReference type="PANTHER" id="PTHR14083">
    <property type="entry name" value="YIP1 INTERACTING FACTOR HOMOLOG YIF1 PROTEIN"/>
    <property type="match status" value="1"/>
</dbReference>
<keyword evidence="4 9" id="KW-0256">Endoplasmic reticulum</keyword>
<dbReference type="GO" id="GO:0005789">
    <property type="term" value="C:endoplasmic reticulum membrane"/>
    <property type="evidence" value="ECO:0007669"/>
    <property type="project" value="UniProtKB-SubCell"/>
</dbReference>
<keyword evidence="11" id="KW-1185">Reference proteome</keyword>
<comment type="subcellular location">
    <subcellularLocation>
        <location evidence="9">Endoplasmic reticulum membrane</location>
        <topology evidence="9">Multi-pass membrane protein</topology>
    </subcellularLocation>
    <subcellularLocation>
        <location evidence="9">Golgi apparatus membrane</location>
        <topology evidence="9">Multi-pass membrane protein</topology>
    </subcellularLocation>
</comment>
<dbReference type="GO" id="GO:0015031">
    <property type="term" value="P:protein transport"/>
    <property type="evidence" value="ECO:0007669"/>
    <property type="project" value="UniProtKB-KW"/>
</dbReference>
<dbReference type="Proteomes" id="UP001318040">
    <property type="component" value="Chromosome 31"/>
</dbReference>